<dbReference type="InterPro" id="IPR012337">
    <property type="entry name" value="RNaseH-like_sf"/>
</dbReference>
<accession>W4K7K0</accession>
<dbReference type="Gene3D" id="3.30.420.10">
    <property type="entry name" value="Ribonuclease H-like superfamily/Ribonuclease H"/>
    <property type="match status" value="1"/>
</dbReference>
<dbReference type="AlphaFoldDB" id="W4K7K0"/>
<name>W4K7K0_HETIT</name>
<organism evidence="1 2">
    <name type="scientific">Heterobasidion irregulare (strain TC 32-1)</name>
    <dbReference type="NCBI Taxonomy" id="747525"/>
    <lineage>
        <taxon>Eukaryota</taxon>
        <taxon>Fungi</taxon>
        <taxon>Dikarya</taxon>
        <taxon>Basidiomycota</taxon>
        <taxon>Agaricomycotina</taxon>
        <taxon>Agaricomycetes</taxon>
        <taxon>Russulales</taxon>
        <taxon>Bondarzewiaceae</taxon>
        <taxon>Heterobasidion</taxon>
        <taxon>Heterobasidion annosum species complex</taxon>
    </lineage>
</organism>
<dbReference type="GO" id="GO:0003676">
    <property type="term" value="F:nucleic acid binding"/>
    <property type="evidence" value="ECO:0007669"/>
    <property type="project" value="InterPro"/>
</dbReference>
<dbReference type="OrthoDB" id="3258143at2759"/>
<sequence>MSTLSKAQHEGVHWILSAFRTSPIGGMEVLAGIPPLHLHIKKLVQRAALCTLRLLNQHPINTALHLQHPHEHSPHIPFPLHCTRASSNLPIQLIRDLIPKNTKSFAPLHPEVQPGKRVIDTFADHITFRLLHPPKSSPEFPAWVRDLKRRIAAESSSNNTTTCFSDGSFSPYNGRHAGCACLVLPPNSDPPIIRKLAYGQTTAFNAEVMGLTIALHHAILTPNTFNIILYADNEAALKSLLDPRVHPSQMCSILACQRLRAWLSATLNRHLTIAWCPGHVGIPRQEQKAYTSMLAAWQTLMQSTKYSGRDFPRQRAFQKVASTKSKVLRQVGQHNTLAARTVRLILNHGPMVPRDTNMQAHTILVHSLPAPAGLHGHKILILS</sequence>
<dbReference type="SUPFAM" id="SSF53098">
    <property type="entry name" value="Ribonuclease H-like"/>
    <property type="match status" value="1"/>
</dbReference>
<dbReference type="KEGG" id="hir:HETIRDRAFT_426780"/>
<protein>
    <submittedName>
        <fullName evidence="1">Uncharacterized protein</fullName>
    </submittedName>
</protein>
<dbReference type="InterPro" id="IPR036397">
    <property type="entry name" value="RNaseH_sf"/>
</dbReference>
<dbReference type="RefSeq" id="XP_009545984.1">
    <property type="nucleotide sequence ID" value="XM_009547689.1"/>
</dbReference>
<reference evidence="1 2" key="1">
    <citation type="journal article" date="2012" name="New Phytol.">
        <title>Insight into trade-off between wood decay and parasitism from the genome of a fungal forest pathogen.</title>
        <authorList>
            <person name="Olson A."/>
            <person name="Aerts A."/>
            <person name="Asiegbu F."/>
            <person name="Belbahri L."/>
            <person name="Bouzid O."/>
            <person name="Broberg A."/>
            <person name="Canback B."/>
            <person name="Coutinho P.M."/>
            <person name="Cullen D."/>
            <person name="Dalman K."/>
            <person name="Deflorio G."/>
            <person name="van Diepen L.T."/>
            <person name="Dunand C."/>
            <person name="Duplessis S."/>
            <person name="Durling M."/>
            <person name="Gonthier P."/>
            <person name="Grimwood J."/>
            <person name="Fossdal C.G."/>
            <person name="Hansson D."/>
            <person name="Henrissat B."/>
            <person name="Hietala A."/>
            <person name="Himmelstrand K."/>
            <person name="Hoffmeister D."/>
            <person name="Hogberg N."/>
            <person name="James T.Y."/>
            <person name="Karlsson M."/>
            <person name="Kohler A."/>
            <person name="Kues U."/>
            <person name="Lee Y.H."/>
            <person name="Lin Y.C."/>
            <person name="Lind M."/>
            <person name="Lindquist E."/>
            <person name="Lombard V."/>
            <person name="Lucas S."/>
            <person name="Lunden K."/>
            <person name="Morin E."/>
            <person name="Murat C."/>
            <person name="Park J."/>
            <person name="Raffaello T."/>
            <person name="Rouze P."/>
            <person name="Salamov A."/>
            <person name="Schmutz J."/>
            <person name="Solheim H."/>
            <person name="Stahlberg J."/>
            <person name="Velez H."/>
            <person name="de Vries R.P."/>
            <person name="Wiebenga A."/>
            <person name="Woodward S."/>
            <person name="Yakovlev I."/>
            <person name="Garbelotto M."/>
            <person name="Martin F."/>
            <person name="Grigoriev I.V."/>
            <person name="Stenlid J."/>
        </authorList>
    </citation>
    <scope>NUCLEOTIDE SEQUENCE [LARGE SCALE GENOMIC DNA]</scope>
    <source>
        <strain evidence="1 2">TC 32-1</strain>
    </source>
</reference>
<keyword evidence="2" id="KW-1185">Reference proteome</keyword>
<proteinExistence type="predicted"/>
<evidence type="ECO:0000313" key="2">
    <source>
        <dbReference type="Proteomes" id="UP000030671"/>
    </source>
</evidence>
<evidence type="ECO:0000313" key="1">
    <source>
        <dbReference type="EMBL" id="ETW81315.1"/>
    </source>
</evidence>
<dbReference type="GeneID" id="20674145"/>
<gene>
    <name evidence="1" type="ORF">HETIRDRAFT_426780</name>
</gene>
<dbReference type="InParanoid" id="W4K7K0"/>
<dbReference type="Proteomes" id="UP000030671">
    <property type="component" value="Unassembled WGS sequence"/>
</dbReference>
<dbReference type="CDD" id="cd09276">
    <property type="entry name" value="Rnase_HI_RT_non_LTR"/>
    <property type="match status" value="1"/>
</dbReference>
<dbReference type="EMBL" id="KI925458">
    <property type="protein sequence ID" value="ETW81315.1"/>
    <property type="molecule type" value="Genomic_DNA"/>
</dbReference>
<dbReference type="HOGENOM" id="CLU_034014_1_0_1"/>